<dbReference type="GO" id="GO:0016746">
    <property type="term" value="F:acyltransferase activity"/>
    <property type="evidence" value="ECO:0007669"/>
    <property type="project" value="UniProtKB-KW"/>
</dbReference>
<comment type="similarity">
    <text evidence="1">Belongs to the plant acyltransferase family.</text>
</comment>
<dbReference type="Proteomes" id="UP000593568">
    <property type="component" value="Unassembled WGS sequence"/>
</dbReference>
<dbReference type="EMBL" id="JABEZW010000002">
    <property type="protein sequence ID" value="MBA0759500.1"/>
    <property type="molecule type" value="Genomic_DNA"/>
</dbReference>
<keyword evidence="3" id="KW-0012">Acyltransferase</keyword>
<dbReference type="AlphaFoldDB" id="A0A7J9DFF4"/>
<keyword evidence="5" id="KW-1185">Reference proteome</keyword>
<accession>A0A7J9DFF4</accession>
<proteinExistence type="inferred from homology"/>
<evidence type="ECO:0000256" key="3">
    <source>
        <dbReference type="ARBA" id="ARBA00023315"/>
    </source>
</evidence>
<keyword evidence="2" id="KW-0808">Transferase</keyword>
<dbReference type="PANTHER" id="PTHR31623">
    <property type="entry name" value="F21J9.9"/>
    <property type="match status" value="1"/>
</dbReference>
<evidence type="ECO:0000256" key="2">
    <source>
        <dbReference type="ARBA" id="ARBA00022679"/>
    </source>
</evidence>
<organism evidence="4 5">
    <name type="scientific">Gossypium trilobum</name>
    <dbReference type="NCBI Taxonomy" id="34281"/>
    <lineage>
        <taxon>Eukaryota</taxon>
        <taxon>Viridiplantae</taxon>
        <taxon>Streptophyta</taxon>
        <taxon>Embryophyta</taxon>
        <taxon>Tracheophyta</taxon>
        <taxon>Spermatophyta</taxon>
        <taxon>Magnoliopsida</taxon>
        <taxon>eudicotyledons</taxon>
        <taxon>Gunneridae</taxon>
        <taxon>Pentapetalae</taxon>
        <taxon>rosids</taxon>
        <taxon>malvids</taxon>
        <taxon>Malvales</taxon>
        <taxon>Malvaceae</taxon>
        <taxon>Malvoideae</taxon>
        <taxon>Gossypium</taxon>
    </lineage>
</organism>
<comment type="caution">
    <text evidence="4">The sequence shown here is derived from an EMBL/GenBank/DDBJ whole genome shotgun (WGS) entry which is preliminary data.</text>
</comment>
<evidence type="ECO:0000313" key="5">
    <source>
        <dbReference type="Proteomes" id="UP000593568"/>
    </source>
</evidence>
<dbReference type="PANTHER" id="PTHR31623:SF33">
    <property type="entry name" value="STEMMADENINE O-ACETYLTRANSFERASE-LIKE"/>
    <property type="match status" value="1"/>
</dbReference>
<protein>
    <submittedName>
        <fullName evidence="4">Uncharacterized protein</fullName>
    </submittedName>
</protein>
<sequence length="348" mass="38324">MAGRIKDHLSIDCNDEGAYYVEARVNHPLREFLNHTDSSYVSQLLPAEATWTATTAGGYIAMIQVTTFACGGISLGAFLSHIIFDGPAATTFISSWAALTRKCGEEAGSPNFDASFVFPQSVAYPREATLSALFSPFLKKGICRSMRIVFDASAIDLLKVKTASSSVRDPTRVEVVSALLCKCIMATFKAKSGIQKSTLITHAVNLRQRAVPQFSKHSMGNFLCMAAALVRDGGWLKFSEYIKEIGKEWNGEAGEIDFIGFTSWCNFGLYEIDFGWGKPTWVTCTASTKSEAVFMNTIVLMDTKMGNGIEAWVFLEEQHMVMLEQNQELLAFGNLERSPLSLKVDYSV</sequence>
<evidence type="ECO:0000313" key="4">
    <source>
        <dbReference type="EMBL" id="MBA0759500.1"/>
    </source>
</evidence>
<dbReference type="InterPro" id="IPR023213">
    <property type="entry name" value="CAT-like_dom_sf"/>
</dbReference>
<evidence type="ECO:0000256" key="1">
    <source>
        <dbReference type="ARBA" id="ARBA00009861"/>
    </source>
</evidence>
<dbReference type="Gene3D" id="3.30.559.10">
    <property type="entry name" value="Chloramphenicol acetyltransferase-like domain"/>
    <property type="match status" value="2"/>
</dbReference>
<gene>
    <name evidence="4" type="ORF">Gotri_022384</name>
</gene>
<dbReference type="Pfam" id="PF02458">
    <property type="entry name" value="Transferase"/>
    <property type="match status" value="2"/>
</dbReference>
<reference evidence="4 5" key="1">
    <citation type="journal article" date="2019" name="Genome Biol. Evol.">
        <title>Insights into the evolution of the New World diploid cottons (Gossypium, subgenus Houzingenia) based on genome sequencing.</title>
        <authorList>
            <person name="Grover C.E."/>
            <person name="Arick M.A. 2nd"/>
            <person name="Thrash A."/>
            <person name="Conover J.L."/>
            <person name="Sanders W.S."/>
            <person name="Peterson D.G."/>
            <person name="Frelichowski J.E."/>
            <person name="Scheffler J.A."/>
            <person name="Scheffler B.E."/>
            <person name="Wendel J.F."/>
        </authorList>
    </citation>
    <scope>NUCLEOTIDE SEQUENCE [LARGE SCALE GENOMIC DNA]</scope>
    <source>
        <strain evidence="4">8</strain>
        <tissue evidence="4">Leaf</tissue>
    </source>
</reference>
<name>A0A7J9DFF4_9ROSI</name>